<feature type="compositionally biased region" description="Basic and acidic residues" evidence="4">
    <location>
        <begin position="347"/>
        <end position="360"/>
    </location>
</feature>
<name>A0A914CV18_9BILA</name>
<comment type="subcellular location">
    <subcellularLocation>
        <location evidence="1">Cytoplasm</location>
    </subcellularLocation>
</comment>
<organism evidence="6 7">
    <name type="scientific">Acrobeloides nanus</name>
    <dbReference type="NCBI Taxonomy" id="290746"/>
    <lineage>
        <taxon>Eukaryota</taxon>
        <taxon>Metazoa</taxon>
        <taxon>Ecdysozoa</taxon>
        <taxon>Nematoda</taxon>
        <taxon>Chromadorea</taxon>
        <taxon>Rhabditida</taxon>
        <taxon>Tylenchina</taxon>
        <taxon>Cephalobomorpha</taxon>
        <taxon>Cephaloboidea</taxon>
        <taxon>Cephalobidae</taxon>
        <taxon>Acrobeloides</taxon>
    </lineage>
</organism>
<dbReference type="Pfam" id="PF13621">
    <property type="entry name" value="Cupin_8"/>
    <property type="match status" value="1"/>
</dbReference>
<evidence type="ECO:0000256" key="2">
    <source>
        <dbReference type="ARBA" id="ARBA00022490"/>
    </source>
</evidence>
<feature type="region of interest" description="Disordered" evidence="4">
    <location>
        <begin position="336"/>
        <end position="360"/>
    </location>
</feature>
<feature type="domain" description="JmjC" evidence="5">
    <location>
        <begin position="49"/>
        <end position="202"/>
    </location>
</feature>
<evidence type="ECO:0000256" key="4">
    <source>
        <dbReference type="SAM" id="MobiDB-lite"/>
    </source>
</evidence>
<evidence type="ECO:0000313" key="6">
    <source>
        <dbReference type="Proteomes" id="UP000887540"/>
    </source>
</evidence>
<keyword evidence="6" id="KW-1185">Reference proteome</keyword>
<accession>A0A914CV18</accession>
<dbReference type="InterPro" id="IPR014710">
    <property type="entry name" value="RmlC-like_jellyroll"/>
</dbReference>
<dbReference type="GO" id="GO:0005737">
    <property type="term" value="C:cytoplasm"/>
    <property type="evidence" value="ECO:0007669"/>
    <property type="project" value="UniProtKB-SubCell"/>
</dbReference>
<comment type="function">
    <text evidence="3">May play a role in cellular stress response.</text>
</comment>
<evidence type="ECO:0000313" key="7">
    <source>
        <dbReference type="WBParaSite" id="ACRNAN_scaffold1501.g10838.t1"/>
    </source>
</evidence>
<reference evidence="7" key="1">
    <citation type="submission" date="2022-11" db="UniProtKB">
        <authorList>
            <consortium name="WormBaseParasite"/>
        </authorList>
    </citation>
    <scope>IDENTIFICATION</scope>
</reference>
<dbReference type="PANTHER" id="PTHR12461">
    <property type="entry name" value="HYPOXIA-INDUCIBLE FACTOR 1 ALPHA INHIBITOR-RELATED"/>
    <property type="match status" value="1"/>
</dbReference>
<evidence type="ECO:0000256" key="3">
    <source>
        <dbReference type="ARBA" id="ARBA00037342"/>
    </source>
</evidence>
<dbReference type="Gene3D" id="2.60.120.10">
    <property type="entry name" value="Jelly Rolls"/>
    <property type="match status" value="1"/>
</dbReference>
<dbReference type="InterPro" id="IPR003347">
    <property type="entry name" value="JmjC_dom"/>
</dbReference>
<dbReference type="AlphaFoldDB" id="A0A914CV18"/>
<dbReference type="Proteomes" id="UP000887540">
    <property type="component" value="Unplaced"/>
</dbReference>
<sequence>MRCSEFLKWVLGESVVKASVDGDDDITRGNHWAYYDYKYTAEVMLNEAKKELNWKKLGVLPEGYEDQDDDSALWIGTSGAYTPCHYDTYGFNIHVQLKGTKRWILFPPEDDLMPTRIPYEESSVFSRLDIISGDERLKNFHPRVIYVNEGDVLFVPPKWWHSVQCVPNPEKEVLPDLDVSMSVNRWFPCFHDDFERVKETVVFALFTALEPAEGSSLDHYGPGWLLKHEKFLRCNSSAEKKHEHIDEALDVLTYSDLGTETSFWKDEEPPKKMPKNDDTLLAFVLNKFSSIGEKTHEISYAELLPLLKRDQENIEKPYLDEILSWEKNYHGQRFLDEEKANSNNRSRKSEDLELEESQAREKAYEETSRRLVDAFMHNSMITKVLEVMDSWKKIEK</sequence>
<dbReference type="SMART" id="SM00558">
    <property type="entry name" value="JmjC"/>
    <property type="match status" value="1"/>
</dbReference>
<protein>
    <submittedName>
        <fullName evidence="7">JmjC domain-containing protein</fullName>
    </submittedName>
</protein>
<dbReference type="PANTHER" id="PTHR12461:SF43">
    <property type="entry name" value="HSPB1-ASSOCIATED PROTEIN 1"/>
    <property type="match status" value="1"/>
</dbReference>
<keyword evidence="2" id="KW-0963">Cytoplasm</keyword>
<evidence type="ECO:0000259" key="5">
    <source>
        <dbReference type="PROSITE" id="PS51184"/>
    </source>
</evidence>
<evidence type="ECO:0000256" key="1">
    <source>
        <dbReference type="ARBA" id="ARBA00004496"/>
    </source>
</evidence>
<dbReference type="WBParaSite" id="ACRNAN_scaffold1501.g10838.t1">
    <property type="protein sequence ID" value="ACRNAN_scaffold1501.g10838.t1"/>
    <property type="gene ID" value="ACRNAN_scaffold1501.g10838"/>
</dbReference>
<proteinExistence type="predicted"/>
<dbReference type="InterPro" id="IPR041667">
    <property type="entry name" value="Cupin_8"/>
</dbReference>
<dbReference type="PROSITE" id="PS51184">
    <property type="entry name" value="JMJC"/>
    <property type="match status" value="1"/>
</dbReference>
<dbReference type="SUPFAM" id="SSF51197">
    <property type="entry name" value="Clavaminate synthase-like"/>
    <property type="match status" value="1"/>
</dbReference>